<gene>
    <name evidence="2" type="ORF">EI97DRAFT_431955</name>
</gene>
<protein>
    <submittedName>
        <fullName evidence="2">Uncharacterized protein</fullName>
    </submittedName>
</protein>
<proteinExistence type="predicted"/>
<feature type="region of interest" description="Disordered" evidence="1">
    <location>
        <begin position="75"/>
        <end position="148"/>
    </location>
</feature>
<feature type="compositionally biased region" description="Basic and acidic residues" evidence="1">
    <location>
        <begin position="98"/>
        <end position="119"/>
    </location>
</feature>
<organism evidence="2 3">
    <name type="scientific">Westerdykella ornata</name>
    <dbReference type="NCBI Taxonomy" id="318751"/>
    <lineage>
        <taxon>Eukaryota</taxon>
        <taxon>Fungi</taxon>
        <taxon>Dikarya</taxon>
        <taxon>Ascomycota</taxon>
        <taxon>Pezizomycotina</taxon>
        <taxon>Dothideomycetes</taxon>
        <taxon>Pleosporomycetidae</taxon>
        <taxon>Pleosporales</taxon>
        <taxon>Sporormiaceae</taxon>
        <taxon>Westerdykella</taxon>
    </lineage>
</organism>
<dbReference type="Proteomes" id="UP000800097">
    <property type="component" value="Unassembled WGS sequence"/>
</dbReference>
<evidence type="ECO:0000256" key="1">
    <source>
        <dbReference type="SAM" id="MobiDB-lite"/>
    </source>
</evidence>
<dbReference type="AlphaFoldDB" id="A0A6A6JNP2"/>
<accession>A0A6A6JNP2</accession>
<feature type="compositionally biased region" description="Polar residues" evidence="1">
    <location>
        <begin position="1"/>
        <end position="31"/>
    </location>
</feature>
<evidence type="ECO:0000313" key="2">
    <source>
        <dbReference type="EMBL" id="KAF2277874.1"/>
    </source>
</evidence>
<dbReference type="RefSeq" id="XP_033655413.1">
    <property type="nucleotide sequence ID" value="XM_033798059.1"/>
</dbReference>
<sequence length="148" mass="16683">MADITQTPLFVSLFTPSPSKATKSPHQQADQPGTERGTVQKETHHHPHHHHQHHHLRMGASSIVDMLFTPPLPTYLRKESSAKATSSRTTEGEQPMVDVREEKEEEKQKEKDGQKEYRNRTQQLPHPAPPFLAPASPLARHKDGRGEG</sequence>
<keyword evidence="3" id="KW-1185">Reference proteome</keyword>
<dbReference type="GeneID" id="54551234"/>
<name>A0A6A6JNP2_WESOR</name>
<feature type="region of interest" description="Disordered" evidence="1">
    <location>
        <begin position="1"/>
        <end position="62"/>
    </location>
</feature>
<feature type="compositionally biased region" description="Basic residues" evidence="1">
    <location>
        <begin position="43"/>
        <end position="57"/>
    </location>
</feature>
<evidence type="ECO:0000313" key="3">
    <source>
        <dbReference type="Proteomes" id="UP000800097"/>
    </source>
</evidence>
<dbReference type="EMBL" id="ML986489">
    <property type="protein sequence ID" value="KAF2277874.1"/>
    <property type="molecule type" value="Genomic_DNA"/>
</dbReference>
<reference evidence="2" key="1">
    <citation type="journal article" date="2020" name="Stud. Mycol.">
        <title>101 Dothideomycetes genomes: a test case for predicting lifestyles and emergence of pathogens.</title>
        <authorList>
            <person name="Haridas S."/>
            <person name="Albert R."/>
            <person name="Binder M."/>
            <person name="Bloem J."/>
            <person name="Labutti K."/>
            <person name="Salamov A."/>
            <person name="Andreopoulos B."/>
            <person name="Baker S."/>
            <person name="Barry K."/>
            <person name="Bills G."/>
            <person name="Bluhm B."/>
            <person name="Cannon C."/>
            <person name="Castanera R."/>
            <person name="Culley D."/>
            <person name="Daum C."/>
            <person name="Ezra D."/>
            <person name="Gonzalez J."/>
            <person name="Henrissat B."/>
            <person name="Kuo A."/>
            <person name="Liang C."/>
            <person name="Lipzen A."/>
            <person name="Lutzoni F."/>
            <person name="Magnuson J."/>
            <person name="Mondo S."/>
            <person name="Nolan M."/>
            <person name="Ohm R."/>
            <person name="Pangilinan J."/>
            <person name="Park H.-J."/>
            <person name="Ramirez L."/>
            <person name="Alfaro M."/>
            <person name="Sun H."/>
            <person name="Tritt A."/>
            <person name="Yoshinaga Y."/>
            <person name="Zwiers L.-H."/>
            <person name="Turgeon B."/>
            <person name="Goodwin S."/>
            <person name="Spatafora J."/>
            <person name="Crous P."/>
            <person name="Grigoriev I."/>
        </authorList>
    </citation>
    <scope>NUCLEOTIDE SEQUENCE</scope>
    <source>
        <strain evidence="2">CBS 379.55</strain>
    </source>
</reference>